<organism evidence="1 2">
    <name type="scientific">Phytomonospora endophytica</name>
    <dbReference type="NCBI Taxonomy" id="714109"/>
    <lineage>
        <taxon>Bacteria</taxon>
        <taxon>Bacillati</taxon>
        <taxon>Actinomycetota</taxon>
        <taxon>Actinomycetes</taxon>
        <taxon>Micromonosporales</taxon>
        <taxon>Micromonosporaceae</taxon>
        <taxon>Phytomonospora</taxon>
    </lineage>
</organism>
<evidence type="ECO:0000313" key="1">
    <source>
        <dbReference type="EMBL" id="MBB6033038.1"/>
    </source>
</evidence>
<name>A0A841FGR4_9ACTN</name>
<dbReference type="EMBL" id="JACHGT010000002">
    <property type="protein sequence ID" value="MBB6033038.1"/>
    <property type="molecule type" value="Genomic_DNA"/>
</dbReference>
<dbReference type="PROSITE" id="PS51257">
    <property type="entry name" value="PROKAR_LIPOPROTEIN"/>
    <property type="match status" value="1"/>
</dbReference>
<gene>
    <name evidence="1" type="ORF">HNR73_000885</name>
</gene>
<evidence type="ECO:0000313" key="2">
    <source>
        <dbReference type="Proteomes" id="UP000548476"/>
    </source>
</evidence>
<protein>
    <submittedName>
        <fullName evidence="1">Uncharacterized protein</fullName>
    </submittedName>
</protein>
<dbReference type="RefSeq" id="WP_184785954.1">
    <property type="nucleotide sequence ID" value="NZ_BONT01000022.1"/>
</dbReference>
<proteinExistence type="predicted"/>
<accession>A0A841FGR4</accession>
<dbReference type="Proteomes" id="UP000548476">
    <property type="component" value="Unassembled WGS sequence"/>
</dbReference>
<sequence>MRSRIFAGALMAAVVLGGCAREPAEVAPPAAEALPITVESSASAAAFTGKVGGGIAFDYEPTASPAAAREAADLIVLGTVADVLAPSADESTAARAGGYDATVVLVVDVVESLDGESAESVRIMLPTGMDVDATALAPLASGLSVVAGLTSHGETEWHAAIDGLWFQGTKDAVMHGPYAETWELAEAWGGVETLDAYAAAIRAG</sequence>
<keyword evidence="2" id="KW-1185">Reference proteome</keyword>
<dbReference type="AlphaFoldDB" id="A0A841FGR4"/>
<comment type="caution">
    <text evidence="1">The sequence shown here is derived from an EMBL/GenBank/DDBJ whole genome shotgun (WGS) entry which is preliminary data.</text>
</comment>
<reference evidence="1 2" key="1">
    <citation type="submission" date="2020-08" db="EMBL/GenBank/DDBJ databases">
        <title>Genomic Encyclopedia of Type Strains, Phase IV (KMG-IV): sequencing the most valuable type-strain genomes for metagenomic binning, comparative biology and taxonomic classification.</title>
        <authorList>
            <person name="Goeker M."/>
        </authorList>
    </citation>
    <scope>NUCLEOTIDE SEQUENCE [LARGE SCALE GENOMIC DNA]</scope>
    <source>
        <strain evidence="1 2">YIM 65646</strain>
    </source>
</reference>